<feature type="transmembrane region" description="Helical" evidence="2">
    <location>
        <begin position="278"/>
        <end position="302"/>
    </location>
</feature>
<feature type="signal peptide" evidence="3">
    <location>
        <begin position="1"/>
        <end position="45"/>
    </location>
</feature>
<keyword evidence="3" id="KW-0732">Signal</keyword>
<dbReference type="AlphaFoldDB" id="A0A2M9C4N4"/>
<comment type="caution">
    <text evidence="4">The sequence shown here is derived from an EMBL/GenBank/DDBJ whole genome shotgun (WGS) entry which is preliminary data.</text>
</comment>
<proteinExistence type="predicted"/>
<dbReference type="EMBL" id="PGFB01000001">
    <property type="protein sequence ID" value="PJJ65488.1"/>
    <property type="molecule type" value="Genomic_DNA"/>
</dbReference>
<keyword evidence="2" id="KW-1133">Transmembrane helix</keyword>
<evidence type="ECO:0000313" key="4">
    <source>
        <dbReference type="EMBL" id="PJJ65488.1"/>
    </source>
</evidence>
<feature type="region of interest" description="Disordered" evidence="1">
    <location>
        <begin position="226"/>
        <end position="253"/>
    </location>
</feature>
<dbReference type="InterPro" id="IPR006311">
    <property type="entry name" value="TAT_signal"/>
</dbReference>
<keyword evidence="2" id="KW-0472">Membrane</keyword>
<name>A0A2M9C4N4_9MICO</name>
<evidence type="ECO:0000256" key="2">
    <source>
        <dbReference type="SAM" id="Phobius"/>
    </source>
</evidence>
<dbReference type="PROSITE" id="PS51318">
    <property type="entry name" value="TAT"/>
    <property type="match status" value="1"/>
</dbReference>
<dbReference type="Proteomes" id="UP000230161">
    <property type="component" value="Unassembled WGS sequence"/>
</dbReference>
<evidence type="ECO:0000256" key="1">
    <source>
        <dbReference type="SAM" id="MobiDB-lite"/>
    </source>
</evidence>
<protein>
    <recommendedName>
        <fullName evidence="6">Htaa protein</fullName>
    </recommendedName>
</protein>
<evidence type="ECO:0000256" key="3">
    <source>
        <dbReference type="SAM" id="SignalP"/>
    </source>
</evidence>
<reference evidence="4 5" key="1">
    <citation type="submission" date="2017-11" db="EMBL/GenBank/DDBJ databases">
        <title>Genomic Encyclopedia of Archaeal and Bacterial Type Strains, Phase II (KMG-II): From Individual Species to Whole Genera.</title>
        <authorList>
            <person name="Goeker M."/>
        </authorList>
    </citation>
    <scope>NUCLEOTIDE SEQUENCE [LARGE SCALE GENOMIC DNA]</scope>
    <source>
        <strain evidence="4 5">DSM 25625</strain>
    </source>
</reference>
<accession>A0A2M9C4N4</accession>
<evidence type="ECO:0008006" key="6">
    <source>
        <dbReference type="Google" id="ProtNLM"/>
    </source>
</evidence>
<keyword evidence="5" id="KW-1185">Reference proteome</keyword>
<dbReference type="Gene3D" id="2.60.40.230">
    <property type="entry name" value="Neocarzinostatin-like"/>
    <property type="match status" value="1"/>
</dbReference>
<sequence length="323" mass="32777">MNTLQTHPPAVARKGRALRRAFAAAVTVVAASALVLGTAVPAAHAEGRVSVTVVDRPDLVAVADPNYLTEVTLSGSGFQSIASGFGGVYVFFGWVAGGGWAPSSGGQTGSDYRYVYDDEENPVGYQLFVSFPGSSTEYAANGGTIAADGTWSATMKIPGSSFESYDRDGNVSTVDCLQLQCGIITIGAHGVANPSNESFTPIAFRDLYADDPDAAAAAAAEQEVLAAEAEQHAAEAQQGAPAQEPQPSSSVQAPAPVTTTIVAAAPAGDVDDDGLFGILLWAVAAVGVLALAAIGFLVWAVLSARRRGRGDPPPSSPPAAAGA</sequence>
<gene>
    <name evidence="4" type="ORF">CLV54_0521</name>
</gene>
<evidence type="ECO:0000313" key="5">
    <source>
        <dbReference type="Proteomes" id="UP000230161"/>
    </source>
</evidence>
<keyword evidence="2" id="KW-0812">Transmembrane</keyword>
<organism evidence="4 5">
    <name type="scientific">Compostimonas suwonensis</name>
    <dbReference type="NCBI Taxonomy" id="1048394"/>
    <lineage>
        <taxon>Bacteria</taxon>
        <taxon>Bacillati</taxon>
        <taxon>Actinomycetota</taxon>
        <taxon>Actinomycetes</taxon>
        <taxon>Micrococcales</taxon>
        <taxon>Microbacteriaceae</taxon>
        <taxon>Compostimonas</taxon>
    </lineage>
</organism>
<dbReference type="RefSeq" id="WP_100343376.1">
    <property type="nucleotide sequence ID" value="NZ_PGFB01000001.1"/>
</dbReference>
<feature type="chain" id="PRO_5014598549" description="Htaa protein" evidence="3">
    <location>
        <begin position="46"/>
        <end position="323"/>
    </location>
</feature>
<dbReference type="OrthoDB" id="4775562at2"/>